<dbReference type="KEGG" id="saci:Sinac_1754"/>
<dbReference type="Proteomes" id="UP000010798">
    <property type="component" value="Chromosome"/>
</dbReference>
<dbReference type="EMBL" id="CP003364">
    <property type="protein sequence ID" value="AGA26125.1"/>
    <property type="molecule type" value="Genomic_DNA"/>
</dbReference>
<protein>
    <submittedName>
        <fullName evidence="1">Uncharacterized protein</fullName>
    </submittedName>
</protein>
<reference evidence="1 2" key="1">
    <citation type="submission" date="2012-02" db="EMBL/GenBank/DDBJ databases">
        <title>Complete sequence of chromosome of Singulisphaera acidiphila DSM 18658.</title>
        <authorList>
            <consortium name="US DOE Joint Genome Institute (JGI-PGF)"/>
            <person name="Lucas S."/>
            <person name="Copeland A."/>
            <person name="Lapidus A."/>
            <person name="Glavina del Rio T."/>
            <person name="Dalin E."/>
            <person name="Tice H."/>
            <person name="Bruce D."/>
            <person name="Goodwin L."/>
            <person name="Pitluck S."/>
            <person name="Peters L."/>
            <person name="Ovchinnikova G."/>
            <person name="Chertkov O."/>
            <person name="Kyrpides N."/>
            <person name="Mavromatis K."/>
            <person name="Ivanova N."/>
            <person name="Brettin T."/>
            <person name="Detter J.C."/>
            <person name="Han C."/>
            <person name="Larimer F."/>
            <person name="Land M."/>
            <person name="Hauser L."/>
            <person name="Markowitz V."/>
            <person name="Cheng J.-F."/>
            <person name="Hugenholtz P."/>
            <person name="Woyke T."/>
            <person name="Wu D."/>
            <person name="Tindall B."/>
            <person name="Pomrenke H."/>
            <person name="Brambilla E."/>
            <person name="Klenk H.-P."/>
            <person name="Eisen J.A."/>
        </authorList>
    </citation>
    <scope>NUCLEOTIDE SEQUENCE [LARGE SCALE GENOMIC DNA]</scope>
    <source>
        <strain evidence="2">ATCC BAA-1392 / DSM 18658 / VKM B-2454 / MOB10</strain>
    </source>
</reference>
<dbReference type="HOGENOM" id="CLU_2481602_0_0_0"/>
<organism evidence="1 2">
    <name type="scientific">Singulisphaera acidiphila (strain ATCC BAA-1392 / DSM 18658 / VKM B-2454 / MOB10)</name>
    <dbReference type="NCBI Taxonomy" id="886293"/>
    <lineage>
        <taxon>Bacteria</taxon>
        <taxon>Pseudomonadati</taxon>
        <taxon>Planctomycetota</taxon>
        <taxon>Planctomycetia</taxon>
        <taxon>Isosphaerales</taxon>
        <taxon>Isosphaeraceae</taxon>
        <taxon>Singulisphaera</taxon>
    </lineage>
</organism>
<proteinExistence type="predicted"/>
<gene>
    <name evidence="1" type="ordered locus">Sinac_1754</name>
</gene>
<evidence type="ECO:0000313" key="1">
    <source>
        <dbReference type="EMBL" id="AGA26125.1"/>
    </source>
</evidence>
<dbReference type="AlphaFoldDB" id="L0DB87"/>
<evidence type="ECO:0000313" key="2">
    <source>
        <dbReference type="Proteomes" id="UP000010798"/>
    </source>
</evidence>
<sequence>MSSIVDTGDGTEVHLVSSITTVAHFVYSKMVTTQRHDVMTIPWERPVTRLGKGALSLQLSAGIPSVYVKRRTHKISRFAAIAKFCLE</sequence>
<name>L0DB87_SINAD</name>
<accession>L0DB87</accession>
<keyword evidence="2" id="KW-1185">Reference proteome</keyword>